<keyword evidence="1" id="KW-0472">Membrane</keyword>
<keyword evidence="3" id="KW-1185">Reference proteome</keyword>
<evidence type="ECO:0000256" key="1">
    <source>
        <dbReference type="SAM" id="Phobius"/>
    </source>
</evidence>
<evidence type="ECO:0000313" key="3">
    <source>
        <dbReference type="Proteomes" id="UP000236161"/>
    </source>
</evidence>
<dbReference type="EMBL" id="KZ451950">
    <property type="protein sequence ID" value="PKA59038.1"/>
    <property type="molecule type" value="Genomic_DNA"/>
</dbReference>
<keyword evidence="1" id="KW-0812">Transmembrane</keyword>
<proteinExistence type="predicted"/>
<dbReference type="Proteomes" id="UP000236161">
    <property type="component" value="Unassembled WGS sequence"/>
</dbReference>
<keyword evidence="1" id="KW-1133">Transmembrane helix</keyword>
<gene>
    <name evidence="2" type="ORF">AXF42_Ash001131</name>
</gene>
<dbReference type="InterPro" id="IPR018790">
    <property type="entry name" value="DUF2358"/>
</dbReference>
<dbReference type="PANTHER" id="PTHR31094">
    <property type="entry name" value="RIKEN CDNA 2310061I04 GENE"/>
    <property type="match status" value="1"/>
</dbReference>
<organism evidence="2 3">
    <name type="scientific">Apostasia shenzhenica</name>
    <dbReference type="NCBI Taxonomy" id="1088818"/>
    <lineage>
        <taxon>Eukaryota</taxon>
        <taxon>Viridiplantae</taxon>
        <taxon>Streptophyta</taxon>
        <taxon>Embryophyta</taxon>
        <taxon>Tracheophyta</taxon>
        <taxon>Spermatophyta</taxon>
        <taxon>Magnoliopsida</taxon>
        <taxon>Liliopsida</taxon>
        <taxon>Asparagales</taxon>
        <taxon>Orchidaceae</taxon>
        <taxon>Apostasioideae</taxon>
        <taxon>Apostasia</taxon>
    </lineage>
</organism>
<feature type="transmembrane region" description="Helical" evidence="1">
    <location>
        <begin position="354"/>
        <end position="375"/>
    </location>
</feature>
<accession>A0A2I0AU16</accession>
<name>A0A2I0AU16_9ASPA</name>
<dbReference type="InterPro" id="IPR032710">
    <property type="entry name" value="NTF2-like_dom_sf"/>
</dbReference>
<dbReference type="OrthoDB" id="44820at2759"/>
<dbReference type="Pfam" id="PF10184">
    <property type="entry name" value="DUF2358"/>
    <property type="match status" value="1"/>
</dbReference>
<sequence>MGPFDMRCILNKSILFWDNYMLPSKRKIYCSAITTFASPELPSTIPILEIQPNFYCKTLPFRHFRMALLLTLPEVSSILGGTVNARPKNLSVPGLGRWTPTAINRTEICACGRVADREGRIVRVSDPIRDGRLSFVFWSPVLRVSSASPQPPSLRQQRDGDGDKQDYYVNLGHAIRTLREDYPVIFYKEPSFDIYRRFLSATPLVLGRRNCDGAYSRDDIVFKDPLNTFVGIDNYKRIFSALRFIAPILFKDLWVDIVSVWQPVESTIMIRWTVYSIPRVPWNSHGRADGVSIYKLDRKGKIFEHRVDNIARSPPTRFKVMAVVELIQSLGCPSTPKPTYFEISFSSVAVSMPILLGFLCIAYYLALSLTLAFWCTS</sequence>
<evidence type="ECO:0000313" key="2">
    <source>
        <dbReference type="EMBL" id="PKA59038.1"/>
    </source>
</evidence>
<reference evidence="2 3" key="1">
    <citation type="journal article" date="2017" name="Nature">
        <title>The Apostasia genome and the evolution of orchids.</title>
        <authorList>
            <person name="Zhang G.Q."/>
            <person name="Liu K.W."/>
            <person name="Li Z."/>
            <person name="Lohaus R."/>
            <person name="Hsiao Y.Y."/>
            <person name="Niu S.C."/>
            <person name="Wang J.Y."/>
            <person name="Lin Y.C."/>
            <person name="Xu Q."/>
            <person name="Chen L.J."/>
            <person name="Yoshida K."/>
            <person name="Fujiwara S."/>
            <person name="Wang Z.W."/>
            <person name="Zhang Y.Q."/>
            <person name="Mitsuda N."/>
            <person name="Wang M."/>
            <person name="Liu G.H."/>
            <person name="Pecoraro L."/>
            <person name="Huang H.X."/>
            <person name="Xiao X.J."/>
            <person name="Lin M."/>
            <person name="Wu X.Y."/>
            <person name="Wu W.L."/>
            <person name="Chen Y.Y."/>
            <person name="Chang S.B."/>
            <person name="Sakamoto S."/>
            <person name="Ohme-Takagi M."/>
            <person name="Yagi M."/>
            <person name="Zeng S.J."/>
            <person name="Shen C.Y."/>
            <person name="Yeh C.M."/>
            <person name="Luo Y.B."/>
            <person name="Tsai W.C."/>
            <person name="Van de Peer Y."/>
            <person name="Liu Z.J."/>
        </authorList>
    </citation>
    <scope>NUCLEOTIDE SEQUENCE [LARGE SCALE GENOMIC DNA]</scope>
    <source>
        <strain evidence="3">cv. Shenzhen</strain>
        <tissue evidence="2">Stem</tissue>
    </source>
</reference>
<dbReference type="SUPFAM" id="SSF54427">
    <property type="entry name" value="NTF2-like"/>
    <property type="match status" value="1"/>
</dbReference>
<dbReference type="AlphaFoldDB" id="A0A2I0AU16"/>
<dbReference type="PANTHER" id="PTHR31094:SF2">
    <property type="entry name" value="RIKEN CDNA 2310061I04 GENE"/>
    <property type="match status" value="1"/>
</dbReference>
<protein>
    <submittedName>
        <fullName evidence="2">Uncharacterized protein</fullName>
    </submittedName>
</protein>